<dbReference type="Proteomes" id="UP000540568">
    <property type="component" value="Unassembled WGS sequence"/>
</dbReference>
<feature type="region of interest" description="Disordered" evidence="1">
    <location>
        <begin position="425"/>
        <end position="462"/>
    </location>
</feature>
<protein>
    <submittedName>
        <fullName evidence="3">Cell wall assembly regulator SMI1</fullName>
    </submittedName>
</protein>
<evidence type="ECO:0000313" key="3">
    <source>
        <dbReference type="EMBL" id="MBA8810790.1"/>
    </source>
</evidence>
<comment type="caution">
    <text evidence="3">The sequence shown here is derived from an EMBL/GenBank/DDBJ whole genome shotgun (WGS) entry which is preliminary data.</text>
</comment>
<evidence type="ECO:0000259" key="2">
    <source>
        <dbReference type="Pfam" id="PF09346"/>
    </source>
</evidence>
<feature type="compositionally biased region" description="Basic and acidic residues" evidence="1">
    <location>
        <begin position="426"/>
        <end position="449"/>
    </location>
</feature>
<dbReference type="EMBL" id="JACGWV010000002">
    <property type="protein sequence ID" value="MBA8810790.1"/>
    <property type="molecule type" value="Genomic_DNA"/>
</dbReference>
<evidence type="ECO:0000313" key="4">
    <source>
        <dbReference type="Proteomes" id="UP000540568"/>
    </source>
</evidence>
<evidence type="ECO:0000256" key="1">
    <source>
        <dbReference type="SAM" id="MobiDB-lite"/>
    </source>
</evidence>
<feature type="domain" description="Knr4/Smi1-like" evidence="2">
    <location>
        <begin position="171"/>
        <end position="314"/>
    </location>
</feature>
<dbReference type="Pfam" id="PF09346">
    <property type="entry name" value="SMI1_KNR4"/>
    <property type="match status" value="1"/>
</dbReference>
<feature type="compositionally biased region" description="Low complexity" evidence="1">
    <location>
        <begin position="329"/>
        <end position="339"/>
    </location>
</feature>
<dbReference type="InterPro" id="IPR018958">
    <property type="entry name" value="Knr4/Smi1-like_dom"/>
</dbReference>
<sequence>MSLTEWQTWAPFVDALRRSAPPGTDVSEFAGTVGGGAWDGSYLDDGDADARRAHYREAAREAARTGGRGPKAELDDALRAIADLSPDDGQTVRVVAGPRPADDVVELVDLPPSVVSGPVTPVLEVVLEPGALPARYRETISPPPDGAPAASADPDAVTRLIADRMPDAAGAEAAEIDEAEAALPDGARLPDEVRALYAAAGSGNLSLAAEQGGFGGFEIVPLRGSFLREAFLPAARFSTWTADAGTSAPADPAGRVRAAIGSPLWFPVGTDGAGNVFAADLAPASNGRVGQVVLLDHEQHAGAVYRAESLTALLVGQGSGSGDVDLEGSGRASVGRAGSDPTVDGPDRADRSEDEEADPGSSSDPEFLNLDPAVWAEQLDAGTVPPGLKAAGLVPDRANPPALPDAIAVANRLLELHGQALIEVTRLTRPEGDRPGAPESKESSEGADRPRRKGLLGRLFDR</sequence>
<name>A0A7W3JDE1_9MICO</name>
<proteinExistence type="predicted"/>
<dbReference type="RefSeq" id="WP_182619843.1">
    <property type="nucleotide sequence ID" value="NZ_BAAATF010000017.1"/>
</dbReference>
<dbReference type="AlphaFoldDB" id="A0A7W3JDE1"/>
<keyword evidence="4" id="KW-1185">Reference proteome</keyword>
<feature type="region of interest" description="Disordered" evidence="1">
    <location>
        <begin position="321"/>
        <end position="368"/>
    </location>
</feature>
<organism evidence="3 4">
    <name type="scientific">Promicromonospora sukumoe</name>
    <dbReference type="NCBI Taxonomy" id="88382"/>
    <lineage>
        <taxon>Bacteria</taxon>
        <taxon>Bacillati</taxon>
        <taxon>Actinomycetota</taxon>
        <taxon>Actinomycetes</taxon>
        <taxon>Micrococcales</taxon>
        <taxon>Promicromonosporaceae</taxon>
        <taxon>Promicromonospora</taxon>
    </lineage>
</organism>
<gene>
    <name evidence="3" type="ORF">FHX71_004766</name>
</gene>
<accession>A0A7W3JDE1</accession>
<reference evidence="3 4" key="1">
    <citation type="submission" date="2020-07" db="EMBL/GenBank/DDBJ databases">
        <title>Sequencing the genomes of 1000 actinobacteria strains.</title>
        <authorList>
            <person name="Klenk H.-P."/>
        </authorList>
    </citation>
    <scope>NUCLEOTIDE SEQUENCE [LARGE SCALE GENOMIC DNA]</scope>
    <source>
        <strain evidence="3 4">DSM 44121</strain>
    </source>
</reference>